<feature type="compositionally biased region" description="Acidic residues" evidence="1">
    <location>
        <begin position="484"/>
        <end position="498"/>
    </location>
</feature>
<reference evidence="3 4" key="1">
    <citation type="journal article" date="2016" name="Mol. Biol. Evol.">
        <title>Comparative Genomics of Early-Diverging Mushroom-Forming Fungi Provides Insights into the Origins of Lignocellulose Decay Capabilities.</title>
        <authorList>
            <person name="Nagy L.G."/>
            <person name="Riley R."/>
            <person name="Tritt A."/>
            <person name="Adam C."/>
            <person name="Daum C."/>
            <person name="Floudas D."/>
            <person name="Sun H."/>
            <person name="Yadav J.S."/>
            <person name="Pangilinan J."/>
            <person name="Larsson K.H."/>
            <person name="Matsuura K."/>
            <person name="Barry K."/>
            <person name="Labutti K."/>
            <person name="Kuo R."/>
            <person name="Ohm R.A."/>
            <person name="Bhattacharya S.S."/>
            <person name="Shirouzu T."/>
            <person name="Yoshinaga Y."/>
            <person name="Martin F.M."/>
            <person name="Grigoriev I.V."/>
            <person name="Hibbett D.S."/>
        </authorList>
    </citation>
    <scope>NUCLEOTIDE SEQUENCE [LARGE SCALE GENOMIC DNA]</scope>
    <source>
        <strain evidence="3 4">CBS 109695</strain>
    </source>
</reference>
<feature type="region of interest" description="Disordered" evidence="1">
    <location>
        <begin position="210"/>
        <end position="273"/>
    </location>
</feature>
<feature type="region of interest" description="Disordered" evidence="1">
    <location>
        <begin position="474"/>
        <end position="498"/>
    </location>
</feature>
<evidence type="ECO:0000313" key="4">
    <source>
        <dbReference type="Proteomes" id="UP000076532"/>
    </source>
</evidence>
<evidence type="ECO:0000313" key="3">
    <source>
        <dbReference type="EMBL" id="KZP27551.1"/>
    </source>
</evidence>
<organism evidence="3 4">
    <name type="scientific">Athelia psychrophila</name>
    <dbReference type="NCBI Taxonomy" id="1759441"/>
    <lineage>
        <taxon>Eukaryota</taxon>
        <taxon>Fungi</taxon>
        <taxon>Dikarya</taxon>
        <taxon>Basidiomycota</taxon>
        <taxon>Agaricomycotina</taxon>
        <taxon>Agaricomycetes</taxon>
        <taxon>Agaricomycetidae</taxon>
        <taxon>Atheliales</taxon>
        <taxon>Atheliaceae</taxon>
        <taxon>Athelia</taxon>
    </lineage>
</organism>
<keyword evidence="4" id="KW-1185">Reference proteome</keyword>
<evidence type="ECO:0000256" key="2">
    <source>
        <dbReference type="SAM" id="Phobius"/>
    </source>
</evidence>
<dbReference type="Proteomes" id="UP000076532">
    <property type="component" value="Unassembled WGS sequence"/>
</dbReference>
<feature type="transmembrane region" description="Helical" evidence="2">
    <location>
        <begin position="6"/>
        <end position="30"/>
    </location>
</feature>
<protein>
    <submittedName>
        <fullName evidence="3">Uncharacterized protein</fullName>
    </submittedName>
</protein>
<keyword evidence="2" id="KW-0812">Transmembrane</keyword>
<proteinExistence type="predicted"/>
<dbReference type="EMBL" id="KV417508">
    <property type="protein sequence ID" value="KZP27551.1"/>
    <property type="molecule type" value="Genomic_DNA"/>
</dbReference>
<name>A0A166QUA1_9AGAM</name>
<keyword evidence="2" id="KW-1133">Transmembrane helix</keyword>
<dbReference type="AlphaFoldDB" id="A0A166QUA1"/>
<accession>A0A166QUA1</accession>
<gene>
    <name evidence="3" type="ORF">FIBSPDRAFT_886441</name>
</gene>
<keyword evidence="2" id="KW-0472">Membrane</keyword>
<feature type="compositionally biased region" description="Low complexity" evidence="1">
    <location>
        <begin position="217"/>
        <end position="230"/>
    </location>
</feature>
<evidence type="ECO:0000256" key="1">
    <source>
        <dbReference type="SAM" id="MobiDB-lite"/>
    </source>
</evidence>
<feature type="region of interest" description="Disordered" evidence="1">
    <location>
        <begin position="378"/>
        <end position="397"/>
    </location>
</feature>
<sequence>MDQPSYLISVLSVFAAVSVLILTLALRFLFPLMQSNVPATRTVHIHRGIRSTKSTPNLRLLMASGVDSGPKVAPLPRSSNTCNISQGHFPLMSGTSSSVTPFAASTKAFVFDSCKGPAQSPVVTPINSYSNSYREILRISRLEQSQTPKVDMRCLALGTSELSILDSKLSALQHIFRVLPRRPGVFLLLLGTLSPTVASMERNRIPYSPCSRTAQLSSTPRSTSSNTTVTPARKANRVYIGTSRKAKPASRKASFSYDLSKQPSDAPNEREILDSSRRPSISIVAFAADTVTANVSNIVGAMRSGRKSIAKTPSSVASFAVDSKINQPKSSMRAGRNSIMATSSSVALCMSKIKAPMRSSSRGSCSKATPSAALRCTRRPPLAHSQSSPATTNSPEQLLPFIDGITGTVFTDPFEGVYGPPQPSLRRSATALAIAARESMWGQCHSLSYGVPSIPDTTTPPSKLHACQTLVQEHLSVPSGPEEVPSEYDSDIESESEA</sequence>
<feature type="compositionally biased region" description="Polar residues" evidence="1">
    <location>
        <begin position="384"/>
        <end position="396"/>
    </location>
</feature>